<dbReference type="RefSeq" id="WP_265764717.1">
    <property type="nucleotide sequence ID" value="NZ_JAGGJA010000002.1"/>
</dbReference>
<dbReference type="EMBL" id="JAGGJA010000002">
    <property type="protein sequence ID" value="MCW9706019.1"/>
    <property type="molecule type" value="Genomic_DNA"/>
</dbReference>
<sequence length="209" mass="23275">MSNRMSVAFVGGGGRWLVEAAKAETSDFWEAKWELGDRNDPDQPLPDVPTLKVWLKQQLQEISAFAYKYEYANFGKCFDRGIKALTESPSAAADGYKIFPDTYGSPAHHQLLNACRSAWVFGGMGSWNDVVFADDEVYAEYEELSDALFNLINLGLAVSATQILIQTPNHQTRLNDVNKGANRTTPTDSQPDIWRGPVRKVAHFNRSGV</sequence>
<accession>A0ABT3PJD5</accession>
<evidence type="ECO:0000313" key="3">
    <source>
        <dbReference type="Proteomes" id="UP001207918"/>
    </source>
</evidence>
<evidence type="ECO:0000313" key="2">
    <source>
        <dbReference type="EMBL" id="MCW9706019.1"/>
    </source>
</evidence>
<gene>
    <name evidence="2" type="ORF">J6I44_04110</name>
</gene>
<reference evidence="2 3" key="1">
    <citation type="submission" date="2021-03" db="EMBL/GenBank/DDBJ databases">
        <title>Aliifodinibius sp. nov., a new bacterium isolated from saline soil.</title>
        <authorList>
            <person name="Galisteo C."/>
            <person name="De La Haba R."/>
            <person name="Sanchez-Porro C."/>
            <person name="Ventosa A."/>
        </authorList>
    </citation>
    <scope>NUCLEOTIDE SEQUENCE [LARGE SCALE GENOMIC DNA]</scope>
    <source>
        <strain evidence="2 3">1BSP15-2V2</strain>
    </source>
</reference>
<comment type="caution">
    <text evidence="2">The sequence shown here is derived from an EMBL/GenBank/DDBJ whole genome shotgun (WGS) entry which is preliminary data.</text>
</comment>
<protein>
    <submittedName>
        <fullName evidence="2">Uncharacterized protein</fullName>
    </submittedName>
</protein>
<keyword evidence="3" id="KW-1185">Reference proteome</keyword>
<feature type="compositionally biased region" description="Polar residues" evidence="1">
    <location>
        <begin position="174"/>
        <end position="190"/>
    </location>
</feature>
<organism evidence="2 3">
    <name type="scientific">Fodinibius salsisoli</name>
    <dbReference type="NCBI Taxonomy" id="2820877"/>
    <lineage>
        <taxon>Bacteria</taxon>
        <taxon>Pseudomonadati</taxon>
        <taxon>Balneolota</taxon>
        <taxon>Balneolia</taxon>
        <taxon>Balneolales</taxon>
        <taxon>Balneolaceae</taxon>
        <taxon>Fodinibius</taxon>
    </lineage>
</organism>
<proteinExistence type="predicted"/>
<dbReference type="Proteomes" id="UP001207918">
    <property type="component" value="Unassembled WGS sequence"/>
</dbReference>
<feature type="region of interest" description="Disordered" evidence="1">
    <location>
        <begin position="174"/>
        <end position="194"/>
    </location>
</feature>
<evidence type="ECO:0000256" key="1">
    <source>
        <dbReference type="SAM" id="MobiDB-lite"/>
    </source>
</evidence>
<name>A0ABT3PJD5_9BACT</name>